<dbReference type="GO" id="GO:0006282">
    <property type="term" value="P:regulation of DNA repair"/>
    <property type="evidence" value="ECO:0007669"/>
    <property type="project" value="InterPro"/>
</dbReference>
<dbReference type="EMBL" id="LMXI01000160">
    <property type="protein sequence ID" value="KRT59359.1"/>
    <property type="molecule type" value="Genomic_DNA"/>
</dbReference>
<dbReference type="Pfam" id="PF02631">
    <property type="entry name" value="RecX_HTH2"/>
    <property type="match status" value="1"/>
</dbReference>
<dbReference type="Proteomes" id="UP000051276">
    <property type="component" value="Unassembled WGS sequence"/>
</dbReference>
<dbReference type="STRING" id="54398.Ga0074115_11043"/>
<keyword evidence="11" id="KW-1185">Reference proteome</keyword>
<dbReference type="Proteomes" id="UP000051634">
    <property type="component" value="Unassembled WGS sequence"/>
</dbReference>
<evidence type="ECO:0000313" key="10">
    <source>
        <dbReference type="Proteomes" id="UP000051276"/>
    </source>
</evidence>
<gene>
    <name evidence="8" type="ORF">Ga0074115_11043</name>
    <name evidence="9" type="ORF">Ga0076813_15346</name>
</gene>
<dbReference type="AlphaFoldDB" id="A0A0T5YW99"/>
<evidence type="ECO:0000259" key="6">
    <source>
        <dbReference type="Pfam" id="PF21981"/>
    </source>
</evidence>
<dbReference type="InterPro" id="IPR053925">
    <property type="entry name" value="RecX_HTH_3rd"/>
</dbReference>
<evidence type="ECO:0000313" key="9">
    <source>
        <dbReference type="EMBL" id="KRT59359.1"/>
    </source>
</evidence>
<keyword evidence="4" id="KW-0963">Cytoplasm</keyword>
<dbReference type="RefSeq" id="WP_232432965.1">
    <property type="nucleotide sequence ID" value="NZ_KQ556999.1"/>
</dbReference>
<protein>
    <recommendedName>
        <fullName evidence="3">Regulatory protein RecX</fullName>
    </recommendedName>
</protein>
<comment type="similarity">
    <text evidence="2">Belongs to the RecX family.</text>
</comment>
<dbReference type="GO" id="GO:0005737">
    <property type="term" value="C:cytoplasm"/>
    <property type="evidence" value="ECO:0007669"/>
    <property type="project" value="UniProtKB-SubCell"/>
</dbReference>
<feature type="domain" description="RecX second three-helical" evidence="5">
    <location>
        <begin position="42"/>
        <end position="82"/>
    </location>
</feature>
<dbReference type="Pfam" id="PF21982">
    <property type="entry name" value="RecX_HTH1"/>
    <property type="match status" value="1"/>
</dbReference>
<proteinExistence type="inferred from homology"/>
<dbReference type="InterPro" id="IPR053926">
    <property type="entry name" value="RecX_HTH_1st"/>
</dbReference>
<evidence type="ECO:0000256" key="2">
    <source>
        <dbReference type="ARBA" id="ARBA00009695"/>
    </source>
</evidence>
<evidence type="ECO:0000259" key="7">
    <source>
        <dbReference type="Pfam" id="PF21982"/>
    </source>
</evidence>
<dbReference type="Gene3D" id="1.10.10.10">
    <property type="entry name" value="Winged helix-like DNA-binding domain superfamily/Winged helix DNA-binding domain"/>
    <property type="match status" value="3"/>
</dbReference>
<dbReference type="EMBL" id="LDXT01000087">
    <property type="protein sequence ID" value="KRT54828.1"/>
    <property type="molecule type" value="Genomic_DNA"/>
</dbReference>
<evidence type="ECO:0000259" key="5">
    <source>
        <dbReference type="Pfam" id="PF02631"/>
    </source>
</evidence>
<dbReference type="InterPro" id="IPR053924">
    <property type="entry name" value="RecX_HTH_2nd"/>
</dbReference>
<evidence type="ECO:0000256" key="1">
    <source>
        <dbReference type="ARBA" id="ARBA00004496"/>
    </source>
</evidence>
<organism evidence="8 11">
    <name type="scientific">endosymbiont of Ridgeia piscesae</name>
    <dbReference type="NCBI Taxonomy" id="54398"/>
    <lineage>
        <taxon>Bacteria</taxon>
        <taxon>Pseudomonadati</taxon>
        <taxon>Pseudomonadota</taxon>
        <taxon>Gammaproteobacteria</taxon>
        <taxon>sulfur-oxidizing symbionts</taxon>
    </lineage>
</organism>
<dbReference type="PANTHER" id="PTHR33602">
    <property type="entry name" value="REGULATORY PROTEIN RECX FAMILY PROTEIN"/>
    <property type="match status" value="1"/>
</dbReference>
<dbReference type="InterPro" id="IPR003783">
    <property type="entry name" value="Regulatory_RecX"/>
</dbReference>
<feature type="domain" description="RecX first three-helical" evidence="7">
    <location>
        <begin position="1"/>
        <end position="33"/>
    </location>
</feature>
<dbReference type="Pfam" id="PF21981">
    <property type="entry name" value="RecX_HTH3"/>
    <property type="match status" value="1"/>
</dbReference>
<evidence type="ECO:0000256" key="4">
    <source>
        <dbReference type="ARBA" id="ARBA00022490"/>
    </source>
</evidence>
<comment type="subcellular location">
    <subcellularLocation>
        <location evidence="1">Cytoplasm</location>
    </subcellularLocation>
</comment>
<accession>A0A0T5YW99</accession>
<evidence type="ECO:0000313" key="8">
    <source>
        <dbReference type="EMBL" id="KRT54828.1"/>
    </source>
</evidence>
<evidence type="ECO:0000313" key="11">
    <source>
        <dbReference type="Proteomes" id="UP000051634"/>
    </source>
</evidence>
<sequence length="135" mass="15822">MRLLAQREHSRQQLQKKLARRDFDGEMIESLLDGLEAQGLLSDLRFCESYVEMRVRKGYGPLRIRAELSERGVDEALIEQTLSYYAEGWWSQLQRVHDAKYGGGSVDDRRELARRARFLEYRGFPAAMIRELLID</sequence>
<dbReference type="InterPro" id="IPR036388">
    <property type="entry name" value="WH-like_DNA-bd_sf"/>
</dbReference>
<evidence type="ECO:0000256" key="3">
    <source>
        <dbReference type="ARBA" id="ARBA00018111"/>
    </source>
</evidence>
<feature type="domain" description="RecX third three-helical" evidence="6">
    <location>
        <begin position="90"/>
        <end position="133"/>
    </location>
</feature>
<dbReference type="PANTHER" id="PTHR33602:SF1">
    <property type="entry name" value="REGULATORY PROTEIN RECX FAMILY PROTEIN"/>
    <property type="match status" value="1"/>
</dbReference>
<comment type="caution">
    <text evidence="8">The sequence shown here is derived from an EMBL/GenBank/DDBJ whole genome shotgun (WGS) entry which is preliminary data.</text>
</comment>
<reference evidence="10 11" key="1">
    <citation type="submission" date="2015-11" db="EMBL/GenBank/DDBJ databases">
        <title>The genome of Candidatus Endoriftia persephone in Ridgeia piscesae and population structure of the North Eastern Pacific vestimentiferan symbionts.</title>
        <authorList>
            <person name="Perez M."/>
            <person name="Juniper K.S."/>
        </authorList>
    </citation>
    <scope>NUCLEOTIDE SEQUENCE [LARGE SCALE GENOMIC DNA]</scope>
    <source>
        <strain evidence="9">Ind10</strain>
        <strain evidence="8">Ind11</strain>
    </source>
</reference>
<name>A0A0T5YW99_9GAMM</name>